<evidence type="ECO:0000313" key="3">
    <source>
        <dbReference type="Proteomes" id="UP001341840"/>
    </source>
</evidence>
<dbReference type="Proteomes" id="UP001341840">
    <property type="component" value="Unassembled WGS sequence"/>
</dbReference>
<accession>A0ABU6W678</accession>
<feature type="compositionally biased region" description="Acidic residues" evidence="1">
    <location>
        <begin position="38"/>
        <end position="66"/>
    </location>
</feature>
<feature type="compositionally biased region" description="Basic and acidic residues" evidence="1">
    <location>
        <begin position="76"/>
        <end position="91"/>
    </location>
</feature>
<evidence type="ECO:0000313" key="2">
    <source>
        <dbReference type="EMBL" id="MED6181327.1"/>
    </source>
</evidence>
<protein>
    <submittedName>
        <fullName evidence="2">Uncharacterized protein</fullName>
    </submittedName>
</protein>
<name>A0ABU6W678_9FABA</name>
<sequence>MMRKREITTFAQLADSDDKESEVESEEEYIDKSGEDGVEKEDEDEENSDEDNGEESEDEEENEDWLYDLLFELYEAQEREKESGDSQSKEESDVENEIEEVETDDQHDKPFFIATLFNNKRVKEEIPAKCEDPGPCLVTCKIKHVIVRECLCDLGACSSVMP</sequence>
<evidence type="ECO:0000256" key="1">
    <source>
        <dbReference type="SAM" id="MobiDB-lite"/>
    </source>
</evidence>
<keyword evidence="3" id="KW-1185">Reference proteome</keyword>
<feature type="region of interest" description="Disordered" evidence="1">
    <location>
        <begin position="1"/>
        <end position="109"/>
    </location>
</feature>
<comment type="caution">
    <text evidence="2">The sequence shown here is derived from an EMBL/GenBank/DDBJ whole genome shotgun (WGS) entry which is preliminary data.</text>
</comment>
<reference evidence="2 3" key="1">
    <citation type="journal article" date="2023" name="Plants (Basel)">
        <title>Bridging the Gap: Combining Genomics and Transcriptomics Approaches to Understand Stylosanthes scabra, an Orphan Legume from the Brazilian Caatinga.</title>
        <authorList>
            <person name="Ferreira-Neto J.R.C."/>
            <person name="da Silva M.D."/>
            <person name="Binneck E."/>
            <person name="de Melo N.F."/>
            <person name="da Silva R.H."/>
            <person name="de Melo A.L.T.M."/>
            <person name="Pandolfi V."/>
            <person name="Bustamante F.O."/>
            <person name="Brasileiro-Vidal A.C."/>
            <person name="Benko-Iseppon A.M."/>
        </authorList>
    </citation>
    <scope>NUCLEOTIDE SEQUENCE [LARGE SCALE GENOMIC DNA]</scope>
    <source>
        <tissue evidence="2">Leaves</tissue>
    </source>
</reference>
<feature type="compositionally biased region" description="Acidic residues" evidence="1">
    <location>
        <begin position="92"/>
        <end position="103"/>
    </location>
</feature>
<organism evidence="2 3">
    <name type="scientific">Stylosanthes scabra</name>
    <dbReference type="NCBI Taxonomy" id="79078"/>
    <lineage>
        <taxon>Eukaryota</taxon>
        <taxon>Viridiplantae</taxon>
        <taxon>Streptophyta</taxon>
        <taxon>Embryophyta</taxon>
        <taxon>Tracheophyta</taxon>
        <taxon>Spermatophyta</taxon>
        <taxon>Magnoliopsida</taxon>
        <taxon>eudicotyledons</taxon>
        <taxon>Gunneridae</taxon>
        <taxon>Pentapetalae</taxon>
        <taxon>rosids</taxon>
        <taxon>fabids</taxon>
        <taxon>Fabales</taxon>
        <taxon>Fabaceae</taxon>
        <taxon>Papilionoideae</taxon>
        <taxon>50 kb inversion clade</taxon>
        <taxon>dalbergioids sensu lato</taxon>
        <taxon>Dalbergieae</taxon>
        <taxon>Pterocarpus clade</taxon>
        <taxon>Stylosanthes</taxon>
    </lineage>
</organism>
<dbReference type="EMBL" id="JASCZI010181297">
    <property type="protein sequence ID" value="MED6181327.1"/>
    <property type="molecule type" value="Genomic_DNA"/>
</dbReference>
<proteinExistence type="predicted"/>
<feature type="compositionally biased region" description="Acidic residues" evidence="1">
    <location>
        <begin position="15"/>
        <end position="29"/>
    </location>
</feature>
<gene>
    <name evidence="2" type="ORF">PIB30_018265</name>
</gene>